<organism evidence="2 3">
    <name type="scientific">Pelobates cultripes</name>
    <name type="common">Western spadefoot toad</name>
    <dbReference type="NCBI Taxonomy" id="61616"/>
    <lineage>
        <taxon>Eukaryota</taxon>
        <taxon>Metazoa</taxon>
        <taxon>Chordata</taxon>
        <taxon>Craniata</taxon>
        <taxon>Vertebrata</taxon>
        <taxon>Euteleostomi</taxon>
        <taxon>Amphibia</taxon>
        <taxon>Batrachia</taxon>
        <taxon>Anura</taxon>
        <taxon>Pelobatoidea</taxon>
        <taxon>Pelobatidae</taxon>
        <taxon>Pelobates</taxon>
    </lineage>
</organism>
<gene>
    <name evidence="2" type="ORF">PECUL_23A000583</name>
</gene>
<reference evidence="2" key="1">
    <citation type="submission" date="2022-03" db="EMBL/GenBank/DDBJ databases">
        <authorList>
            <person name="Alioto T."/>
            <person name="Alioto T."/>
            <person name="Gomez Garrido J."/>
        </authorList>
    </citation>
    <scope>NUCLEOTIDE SEQUENCE</scope>
</reference>
<sequence>MAEVACSFSILGEQPEVERRLDRALQVFWEKLEASLSPVMVPDTRKHTHLSRTKLKKAQPPRAPIRPVGRKL</sequence>
<dbReference type="AlphaFoldDB" id="A0AAD1TJQ7"/>
<evidence type="ECO:0000256" key="1">
    <source>
        <dbReference type="SAM" id="MobiDB-lite"/>
    </source>
</evidence>
<feature type="compositionally biased region" description="Basic residues" evidence="1">
    <location>
        <begin position="46"/>
        <end position="59"/>
    </location>
</feature>
<evidence type="ECO:0000313" key="3">
    <source>
        <dbReference type="Proteomes" id="UP001295444"/>
    </source>
</evidence>
<feature type="region of interest" description="Disordered" evidence="1">
    <location>
        <begin position="43"/>
        <end position="72"/>
    </location>
</feature>
<name>A0AAD1TJQ7_PELCU</name>
<dbReference type="Proteomes" id="UP001295444">
    <property type="component" value="Chromosome 13"/>
</dbReference>
<protein>
    <submittedName>
        <fullName evidence="2">Uncharacterized protein</fullName>
    </submittedName>
</protein>
<keyword evidence="3" id="KW-1185">Reference proteome</keyword>
<proteinExistence type="predicted"/>
<evidence type="ECO:0000313" key="2">
    <source>
        <dbReference type="EMBL" id="CAH2328530.1"/>
    </source>
</evidence>
<dbReference type="EMBL" id="OW240924">
    <property type="protein sequence ID" value="CAH2328530.1"/>
    <property type="molecule type" value="Genomic_DNA"/>
</dbReference>
<accession>A0AAD1TJQ7</accession>